<accession>A0A0V8JJI3</accession>
<evidence type="ECO:0008006" key="3">
    <source>
        <dbReference type="Google" id="ProtNLM"/>
    </source>
</evidence>
<evidence type="ECO:0000313" key="1">
    <source>
        <dbReference type="EMBL" id="KSU87167.1"/>
    </source>
</evidence>
<dbReference type="Pfam" id="PF13058">
    <property type="entry name" value="DUF3920"/>
    <property type="match status" value="1"/>
</dbReference>
<proteinExistence type="predicted"/>
<dbReference type="EMBL" id="LNQP01000051">
    <property type="protein sequence ID" value="KSU87167.1"/>
    <property type="molecule type" value="Genomic_DNA"/>
</dbReference>
<dbReference type="Proteomes" id="UP000053681">
    <property type="component" value="Unassembled WGS sequence"/>
</dbReference>
<gene>
    <name evidence="1" type="ORF">AS180_14450</name>
</gene>
<comment type="caution">
    <text evidence="1">The sequence shown here is derived from an EMBL/GenBank/DDBJ whole genome shotgun (WGS) entry which is preliminary data.</text>
</comment>
<sequence length="170" mass="20479">MNPLLIYSTIHKRPVYQECQNWFVLDEEFSFDLHSLQKEVFSCLNRKFTTPVVFCDSCEANKIVSELGEEEAEFLQYASAVYWREVGIIFIFNFEEYLPLIEIIFHELRHVMQEDIPFFKKQFEFDKKLPYEERKTEKDAFQYAKSHLQKFMKSHQDTPFFSQSSRGKIN</sequence>
<dbReference type="InterPro" id="IPR025033">
    <property type="entry name" value="DUF3920"/>
</dbReference>
<evidence type="ECO:0000313" key="2">
    <source>
        <dbReference type="Proteomes" id="UP000053681"/>
    </source>
</evidence>
<protein>
    <recommendedName>
        <fullName evidence="3">DUF3920 family protein</fullName>
    </recommendedName>
</protein>
<dbReference type="AlphaFoldDB" id="A0A0V8JJI3"/>
<dbReference type="RefSeq" id="WP_062686988.1">
    <property type="nucleotide sequence ID" value="NZ_KQ758666.1"/>
</dbReference>
<organism evidence="1 2">
    <name type="scientific">Priestia veravalensis</name>
    <dbReference type="NCBI Taxonomy" id="1414648"/>
    <lineage>
        <taxon>Bacteria</taxon>
        <taxon>Bacillati</taxon>
        <taxon>Bacillota</taxon>
        <taxon>Bacilli</taxon>
        <taxon>Bacillales</taxon>
        <taxon>Bacillaceae</taxon>
        <taxon>Priestia</taxon>
    </lineage>
</organism>
<keyword evidence="2" id="KW-1185">Reference proteome</keyword>
<reference evidence="1 2" key="1">
    <citation type="submission" date="2015-11" db="EMBL/GenBank/DDBJ databases">
        <title>Bacillus caseinolyticus sp nov.</title>
        <authorList>
            <person name="Dastager S.G."/>
            <person name="Mawlankar R."/>
        </authorList>
    </citation>
    <scope>NUCLEOTIDE SEQUENCE [LARGE SCALE GENOMIC DNA]</scope>
    <source>
        <strain evidence="1 2">SGD-V-76</strain>
    </source>
</reference>
<name>A0A0V8JJI3_9BACI</name>